<protein>
    <submittedName>
        <fullName evidence="2">Uncharacterized protein</fullName>
    </submittedName>
</protein>
<feature type="region of interest" description="Disordered" evidence="1">
    <location>
        <begin position="1"/>
        <end position="21"/>
    </location>
</feature>
<dbReference type="Proteomes" id="UP000297963">
    <property type="component" value="Unassembled WGS sequence"/>
</dbReference>
<sequence>MSISSVGEAPDTRAGRVMEFSDAPTITDRVNWMDDRRGDNREPHRADVDEVELVDDINAEEDYLLLLLAASATPNGRNPSTPQKSPFKRLAERY</sequence>
<reference evidence="2 3" key="1">
    <citation type="submission" date="2019-03" db="EMBL/GenBank/DDBJ databases">
        <title>Genomics of glacier-inhabiting Cryobacterium strains.</title>
        <authorList>
            <person name="Liu Q."/>
            <person name="Xin Y.-H."/>
        </authorList>
    </citation>
    <scope>NUCLEOTIDE SEQUENCE [LARGE SCALE GENOMIC DNA]</scope>
    <source>
        <strain evidence="2 3">Hh34</strain>
    </source>
</reference>
<comment type="caution">
    <text evidence="2">The sequence shown here is derived from an EMBL/GenBank/DDBJ whole genome shotgun (WGS) entry which is preliminary data.</text>
</comment>
<name>A0A4V3IBH9_9MICO</name>
<accession>A0A4V3IBH9</accession>
<dbReference type="RefSeq" id="WP_092449584.1">
    <property type="nucleotide sequence ID" value="NZ_BKAC01000006.1"/>
</dbReference>
<evidence type="ECO:0000256" key="1">
    <source>
        <dbReference type="SAM" id="MobiDB-lite"/>
    </source>
</evidence>
<feature type="region of interest" description="Disordered" evidence="1">
    <location>
        <begin position="71"/>
        <end position="94"/>
    </location>
</feature>
<organism evidence="2 3">
    <name type="scientific">Cryobacterium levicorallinum</name>
    <dbReference type="NCBI Taxonomy" id="995038"/>
    <lineage>
        <taxon>Bacteria</taxon>
        <taxon>Bacillati</taxon>
        <taxon>Actinomycetota</taxon>
        <taxon>Actinomycetes</taxon>
        <taxon>Micrococcales</taxon>
        <taxon>Microbacteriaceae</taxon>
        <taxon>Cryobacterium</taxon>
    </lineage>
</organism>
<gene>
    <name evidence="2" type="ORF">E3O11_02785</name>
</gene>
<evidence type="ECO:0000313" key="2">
    <source>
        <dbReference type="EMBL" id="TFB88017.1"/>
    </source>
</evidence>
<dbReference type="EMBL" id="SOFE01000004">
    <property type="protein sequence ID" value="TFB88017.1"/>
    <property type="molecule type" value="Genomic_DNA"/>
</dbReference>
<dbReference type="AlphaFoldDB" id="A0A4V3IBH9"/>
<evidence type="ECO:0000313" key="3">
    <source>
        <dbReference type="Proteomes" id="UP000297963"/>
    </source>
</evidence>
<proteinExistence type="predicted"/>
<feature type="compositionally biased region" description="Polar residues" evidence="1">
    <location>
        <begin position="72"/>
        <end position="84"/>
    </location>
</feature>